<dbReference type="NCBIfam" id="TIGR01536">
    <property type="entry name" value="asn_synth_AEB"/>
    <property type="match status" value="1"/>
</dbReference>
<comment type="caution">
    <text evidence="9">The sequence shown here is derived from an EMBL/GenBank/DDBJ whole genome shotgun (WGS) entry which is preliminary data.</text>
</comment>
<comment type="catalytic activity">
    <reaction evidence="7">
        <text>L-aspartate + L-glutamine + ATP + H2O = L-asparagine + L-glutamate + AMP + diphosphate + H(+)</text>
        <dbReference type="Rhea" id="RHEA:12228"/>
        <dbReference type="ChEBI" id="CHEBI:15377"/>
        <dbReference type="ChEBI" id="CHEBI:15378"/>
        <dbReference type="ChEBI" id="CHEBI:29985"/>
        <dbReference type="ChEBI" id="CHEBI:29991"/>
        <dbReference type="ChEBI" id="CHEBI:30616"/>
        <dbReference type="ChEBI" id="CHEBI:33019"/>
        <dbReference type="ChEBI" id="CHEBI:58048"/>
        <dbReference type="ChEBI" id="CHEBI:58359"/>
        <dbReference type="ChEBI" id="CHEBI:456215"/>
        <dbReference type="EC" id="6.3.5.4"/>
    </reaction>
</comment>
<dbReference type="Proteomes" id="UP001595907">
    <property type="component" value="Unassembled WGS sequence"/>
</dbReference>
<sequence>MCGIAGILSPQKQLVQLPLLQKMADSLAHRGPDGEGFWINPFQQVGLAHRRLAIIDLSAAANQPMPYNERYTIVYNGEIYNYKEIKIDLQKAGYHFKTNSDTEVIIAAYDFYKDACVKYFDGMFAFAIWDEQTKVLFCARDVFGEKPFYYFIDKNIFAFASEMKALWAIGINKIPDEKMMLNYLSLGYVQNAANKSQTFFKDIFALLPAHTATFNMLTMQLHLHKYRDINKENSIKISEIDAANELHNLLNRSIQKRLRSDVAIGTSLSGGLDSSTIAYYIKQIKAQTTQPNFKTFSAIFPGFEKDESAFIQQFTQQQQIENITVTPTAQGLLNDIEKLCYHQEEPFASSSIYAQFKVFETAAANGIKVLLDGQGADETLAGYSKYLHWYIQELVSRNKFIQARKERKALQKNHPFKWNIKNTLATYLPAHATLALEKKAYYQTIADNNISYELQRHVKGREWQGIYKPVVTKLNDILYYDTMQFGLDELLRYADRNSMAHGVEVRLPFLNVALLQFIFSLPSSLKINAGFGKYILRKMMEHELPNNLVWNPTKIGFEPPQQQWMHQPTMQHLITDAKQFLVNERILRPAVLQQKIKPQKAHAADNYDWRYLNLSTILQQ</sequence>
<keyword evidence="6" id="KW-0315">Glutamine amidotransferase</keyword>
<dbReference type="EMBL" id="JBHSCZ010000002">
    <property type="protein sequence ID" value="MFC4263214.1"/>
    <property type="molecule type" value="Genomic_DNA"/>
</dbReference>
<dbReference type="SUPFAM" id="SSF52402">
    <property type="entry name" value="Adenine nucleotide alpha hydrolases-like"/>
    <property type="match status" value="1"/>
</dbReference>
<evidence type="ECO:0000313" key="10">
    <source>
        <dbReference type="Proteomes" id="UP001595907"/>
    </source>
</evidence>
<evidence type="ECO:0000259" key="8">
    <source>
        <dbReference type="PROSITE" id="PS51278"/>
    </source>
</evidence>
<keyword evidence="9" id="KW-0436">Ligase</keyword>
<dbReference type="Pfam" id="PF13537">
    <property type="entry name" value="GATase_7"/>
    <property type="match status" value="1"/>
</dbReference>
<dbReference type="CDD" id="cd01991">
    <property type="entry name" value="Asn_synthase_B_C"/>
    <property type="match status" value="1"/>
</dbReference>
<dbReference type="InterPro" id="IPR029055">
    <property type="entry name" value="Ntn_hydrolases_N"/>
</dbReference>
<reference evidence="10" key="1">
    <citation type="journal article" date="2019" name="Int. J. Syst. Evol. Microbiol.">
        <title>The Global Catalogue of Microorganisms (GCM) 10K type strain sequencing project: providing services to taxonomists for standard genome sequencing and annotation.</title>
        <authorList>
            <consortium name="The Broad Institute Genomics Platform"/>
            <consortium name="The Broad Institute Genome Sequencing Center for Infectious Disease"/>
            <person name="Wu L."/>
            <person name="Ma J."/>
        </authorList>
    </citation>
    <scope>NUCLEOTIDE SEQUENCE [LARGE SCALE GENOMIC DNA]</scope>
    <source>
        <strain evidence="10">CECT 8289</strain>
    </source>
</reference>
<dbReference type="Pfam" id="PF00733">
    <property type="entry name" value="Asn_synthase"/>
    <property type="match status" value="1"/>
</dbReference>
<evidence type="ECO:0000313" key="9">
    <source>
        <dbReference type="EMBL" id="MFC4263214.1"/>
    </source>
</evidence>
<comment type="similarity">
    <text evidence="2">Belongs to the asparagine synthetase family.</text>
</comment>
<dbReference type="EC" id="6.3.5.4" evidence="3"/>
<evidence type="ECO:0000256" key="2">
    <source>
        <dbReference type="ARBA" id="ARBA00005752"/>
    </source>
</evidence>
<proteinExistence type="inferred from homology"/>
<evidence type="ECO:0000256" key="6">
    <source>
        <dbReference type="ARBA" id="ARBA00022962"/>
    </source>
</evidence>
<dbReference type="InterPro" id="IPR006426">
    <property type="entry name" value="Asn_synth_AEB"/>
</dbReference>
<evidence type="ECO:0000256" key="7">
    <source>
        <dbReference type="ARBA" id="ARBA00048741"/>
    </source>
</evidence>
<dbReference type="InterPro" id="IPR051786">
    <property type="entry name" value="ASN_synthetase/amidase"/>
</dbReference>
<keyword evidence="5" id="KW-0067">ATP-binding</keyword>
<dbReference type="RefSeq" id="WP_379709474.1">
    <property type="nucleotide sequence ID" value="NZ_JBHSCZ010000002.1"/>
</dbReference>
<gene>
    <name evidence="9" type="primary">asnB</name>
    <name evidence="9" type="ORF">ACFOWM_10020</name>
</gene>
<dbReference type="PANTHER" id="PTHR43284:SF1">
    <property type="entry name" value="ASPARAGINE SYNTHETASE"/>
    <property type="match status" value="1"/>
</dbReference>
<dbReference type="InterPro" id="IPR033738">
    <property type="entry name" value="AsnB_N"/>
</dbReference>
<comment type="pathway">
    <text evidence="1">Amino-acid biosynthesis; L-asparagine biosynthesis; L-asparagine from L-aspartate (L-Gln route): step 1/1.</text>
</comment>
<dbReference type="Gene3D" id="3.40.50.620">
    <property type="entry name" value="HUPs"/>
    <property type="match status" value="1"/>
</dbReference>
<dbReference type="PANTHER" id="PTHR43284">
    <property type="entry name" value="ASPARAGINE SYNTHETASE (GLUTAMINE-HYDROLYZING)"/>
    <property type="match status" value="1"/>
</dbReference>
<dbReference type="InterPro" id="IPR001962">
    <property type="entry name" value="Asn_synthase"/>
</dbReference>
<name>A0ABV8QSY2_9BACT</name>
<dbReference type="Gene3D" id="3.60.20.10">
    <property type="entry name" value="Glutamine Phosphoribosylpyrophosphate, subunit 1, domain 1"/>
    <property type="match status" value="1"/>
</dbReference>
<evidence type="ECO:0000256" key="4">
    <source>
        <dbReference type="ARBA" id="ARBA00022741"/>
    </source>
</evidence>
<keyword evidence="4" id="KW-0547">Nucleotide-binding</keyword>
<dbReference type="InterPro" id="IPR017932">
    <property type="entry name" value="GATase_2_dom"/>
</dbReference>
<protein>
    <recommendedName>
        <fullName evidence="3">asparagine synthase (glutamine-hydrolyzing)</fullName>
        <ecNumber evidence="3">6.3.5.4</ecNumber>
    </recommendedName>
</protein>
<evidence type="ECO:0000256" key="3">
    <source>
        <dbReference type="ARBA" id="ARBA00012737"/>
    </source>
</evidence>
<keyword evidence="10" id="KW-1185">Reference proteome</keyword>
<dbReference type="PIRSF" id="PIRSF001589">
    <property type="entry name" value="Asn_synthetase_glu-h"/>
    <property type="match status" value="1"/>
</dbReference>
<organism evidence="9 10">
    <name type="scientific">Ferruginibacter yonginensis</name>
    <dbReference type="NCBI Taxonomy" id="1310416"/>
    <lineage>
        <taxon>Bacteria</taxon>
        <taxon>Pseudomonadati</taxon>
        <taxon>Bacteroidota</taxon>
        <taxon>Chitinophagia</taxon>
        <taxon>Chitinophagales</taxon>
        <taxon>Chitinophagaceae</taxon>
        <taxon>Ferruginibacter</taxon>
    </lineage>
</organism>
<dbReference type="PROSITE" id="PS51278">
    <property type="entry name" value="GATASE_TYPE_2"/>
    <property type="match status" value="1"/>
</dbReference>
<dbReference type="InterPro" id="IPR014729">
    <property type="entry name" value="Rossmann-like_a/b/a_fold"/>
</dbReference>
<feature type="domain" description="Glutamine amidotransferase type-2" evidence="8">
    <location>
        <begin position="2"/>
        <end position="217"/>
    </location>
</feature>
<dbReference type="CDD" id="cd00712">
    <property type="entry name" value="AsnB"/>
    <property type="match status" value="1"/>
</dbReference>
<accession>A0ABV8QSY2</accession>
<dbReference type="SUPFAM" id="SSF56235">
    <property type="entry name" value="N-terminal nucleophile aminohydrolases (Ntn hydrolases)"/>
    <property type="match status" value="1"/>
</dbReference>
<evidence type="ECO:0000256" key="5">
    <source>
        <dbReference type="ARBA" id="ARBA00022840"/>
    </source>
</evidence>
<evidence type="ECO:0000256" key="1">
    <source>
        <dbReference type="ARBA" id="ARBA00005187"/>
    </source>
</evidence>
<dbReference type="GO" id="GO:0004066">
    <property type="term" value="F:asparagine synthase (glutamine-hydrolyzing) activity"/>
    <property type="evidence" value="ECO:0007669"/>
    <property type="project" value="UniProtKB-EC"/>
</dbReference>